<evidence type="ECO:0000313" key="2">
    <source>
        <dbReference type="EMBL" id="CBJ53568.1"/>
    </source>
</evidence>
<proteinExistence type="predicted"/>
<geneLocation type="plasmid" evidence="2">
    <name>RCFBPv3_mp</name>
</geneLocation>
<feature type="region of interest" description="Disordered" evidence="1">
    <location>
        <begin position="60"/>
        <end position="80"/>
    </location>
</feature>
<reference evidence="2" key="2">
    <citation type="submission" date="2010-02" db="EMBL/GenBank/DDBJ databases">
        <authorList>
            <person name="Genoscope - CEA"/>
        </authorList>
    </citation>
    <scope>NUCLEOTIDE SEQUENCE</scope>
    <source>
        <strain evidence="2">CFBP2957</strain>
        <plasmid evidence="2">RCFBPv3_mp</plasmid>
    </source>
</reference>
<dbReference type="PATRIC" id="fig|859656.5.peg.3960"/>
<feature type="region of interest" description="Disordered" evidence="1">
    <location>
        <begin position="1"/>
        <end position="21"/>
    </location>
</feature>
<keyword evidence="2" id="KW-0614">Plasmid</keyword>
<evidence type="ECO:0000256" key="1">
    <source>
        <dbReference type="SAM" id="MobiDB-lite"/>
    </source>
</evidence>
<dbReference type="EMBL" id="FP885907">
    <property type="protein sequence ID" value="CBJ53568.1"/>
    <property type="molecule type" value="Genomic_DNA"/>
</dbReference>
<reference evidence="2" key="1">
    <citation type="journal article" date="2010" name="BMC Genomics">
        <title>Genomes of three tomato pathogens within the Ralstonia solanacearum species complex reveal significant evolutionary divergence.</title>
        <authorList>
            <person name="Remenant B."/>
            <person name="Coupat-Goutaland B."/>
            <person name="Guidot A."/>
            <person name="Cellier G."/>
            <person name="Wicker E."/>
            <person name="Allen C."/>
            <person name="Fegan M."/>
            <person name="Pruvost O."/>
            <person name="Elbaz M."/>
            <person name="Calteau A."/>
            <person name="Salvignol G."/>
            <person name="Mornico D."/>
            <person name="Mangenot S."/>
            <person name="Barbe V."/>
            <person name="Medigue C."/>
            <person name="Prior P."/>
        </authorList>
    </citation>
    <scope>NUCLEOTIDE SEQUENCE [LARGE SCALE GENOMIC DNA]</scope>
    <source>
        <strain evidence="2">CFBP2957</strain>
        <plasmid evidence="2">RCFBPv3_mp</plasmid>
    </source>
</reference>
<organism evidence="2">
    <name type="scientific">Ralstonia solanacearum CFBP2957</name>
    <dbReference type="NCBI Taxonomy" id="859656"/>
    <lineage>
        <taxon>Bacteria</taxon>
        <taxon>Pseudomonadati</taxon>
        <taxon>Pseudomonadota</taxon>
        <taxon>Betaproteobacteria</taxon>
        <taxon>Burkholderiales</taxon>
        <taxon>Burkholderiaceae</taxon>
        <taxon>Ralstonia</taxon>
        <taxon>Ralstonia solanacearum species complex</taxon>
    </lineage>
</organism>
<name>D8P3T2_RALSL</name>
<sequence>MLVSQNPAGQTTHVVTGGMSPAPTGVLQTVSRNTVDGQWLVTSDGATTYGYSDRGQLIPVQGHKIGGGQQARGPDAEQLR</sequence>
<accession>D8P3T2</accession>
<feature type="compositionally biased region" description="Polar residues" evidence="1">
    <location>
        <begin position="1"/>
        <end position="14"/>
    </location>
</feature>
<dbReference type="AlphaFoldDB" id="D8P3T2"/>
<protein>
    <submittedName>
        <fullName evidence="2">Uncharacterized protein</fullName>
    </submittedName>
</protein>
<gene>
    <name evidence="2" type="ORF">RCFBP_mp20140</name>
</gene>